<evidence type="ECO:0000313" key="2">
    <source>
        <dbReference type="Proteomes" id="UP000580568"/>
    </source>
</evidence>
<sequence length="344" mass="39325">MKKRFIIIAIYLLVAIALQTSVLALINYKYLAGFSAPDKVVDSKQVEAPKPVEKKNLIEAGAADIKASESNKYVSYIKDNQLKYLILDKYDSAVASEVKPYLYIWLYDDKILYINNTKDNTNNYEFYIYDIDKKEKNLVATLKLQDENAQLEKVVSSSLKNLLFVKVKNYGKEQVLKLNTQQGVFEDVNTQARDIEDLLVIPHEDKIIYNTKSLNKFYISYIGKTISLRENGQQVLLGVDNSDRVFIGISKNDIITSIYYGLINEGIDSWTKVQVKNNVKKDNIMISKDGKIFELNQENQIIKSVVGDKELTYKGTYLNVKDNNILSIKDNEVIVNKPESIVKN</sequence>
<keyword evidence="2" id="KW-1185">Reference proteome</keyword>
<comment type="caution">
    <text evidence="1">The sequence shown here is derived from an EMBL/GenBank/DDBJ whole genome shotgun (WGS) entry which is preliminary data.</text>
</comment>
<accession>A0A6V8SNS0</accession>
<name>A0A6V8SNS0_9CLOT</name>
<organism evidence="1 2">
    <name type="scientific">Clostridium fungisolvens</name>
    <dbReference type="NCBI Taxonomy" id="1604897"/>
    <lineage>
        <taxon>Bacteria</taxon>
        <taxon>Bacillati</taxon>
        <taxon>Bacillota</taxon>
        <taxon>Clostridia</taxon>
        <taxon>Eubacteriales</taxon>
        <taxon>Clostridiaceae</taxon>
        <taxon>Clostridium</taxon>
    </lineage>
</organism>
<reference evidence="1 2" key="1">
    <citation type="submission" date="2020-07" db="EMBL/GenBank/DDBJ databases">
        <title>A new beta-1,3-glucan-decomposing anaerobic bacterium isolated from anoxic soil subjected to biological soil disinfestation.</title>
        <authorList>
            <person name="Ueki A."/>
            <person name="Tonouchi A."/>
        </authorList>
    </citation>
    <scope>NUCLEOTIDE SEQUENCE [LARGE SCALE GENOMIC DNA]</scope>
    <source>
        <strain evidence="1 2">TW1</strain>
    </source>
</reference>
<dbReference type="RefSeq" id="WP_183279994.1">
    <property type="nucleotide sequence ID" value="NZ_BLZR01000002.1"/>
</dbReference>
<evidence type="ECO:0008006" key="3">
    <source>
        <dbReference type="Google" id="ProtNLM"/>
    </source>
</evidence>
<proteinExistence type="predicted"/>
<gene>
    <name evidence="1" type="ORF">bsdtw1_04725</name>
</gene>
<dbReference type="EMBL" id="BLZR01000002">
    <property type="protein sequence ID" value="GFP78500.1"/>
    <property type="molecule type" value="Genomic_DNA"/>
</dbReference>
<protein>
    <recommendedName>
        <fullName evidence="3">Dipeptidyl peptidase IV (DPP IV) N-terminal region</fullName>
    </recommendedName>
</protein>
<evidence type="ECO:0000313" key="1">
    <source>
        <dbReference type="EMBL" id="GFP78500.1"/>
    </source>
</evidence>
<dbReference type="AlphaFoldDB" id="A0A6V8SNS0"/>
<dbReference type="Proteomes" id="UP000580568">
    <property type="component" value="Unassembled WGS sequence"/>
</dbReference>